<dbReference type="FunCoup" id="A0A0R2FZD6">
    <property type="interactions" value="22"/>
</dbReference>
<dbReference type="InterPro" id="IPR003593">
    <property type="entry name" value="AAA+_ATPase"/>
</dbReference>
<dbReference type="InterPro" id="IPR050095">
    <property type="entry name" value="ECF_ABC_transporter_ATP-bd"/>
</dbReference>
<dbReference type="PROSITE" id="PS00211">
    <property type="entry name" value="ABC_TRANSPORTER_1"/>
    <property type="match status" value="2"/>
</dbReference>
<dbReference type="GO" id="GO:0042626">
    <property type="term" value="F:ATPase-coupled transmembrane transporter activity"/>
    <property type="evidence" value="ECO:0007669"/>
    <property type="project" value="TreeGrafter"/>
</dbReference>
<dbReference type="Proteomes" id="UP000051296">
    <property type="component" value="Unassembled WGS sequence"/>
</dbReference>
<dbReference type="InParanoid" id="A0A0R2FZD6"/>
<dbReference type="eggNOG" id="COG1122">
    <property type="taxonomic scope" value="Bacteria"/>
</dbReference>
<dbReference type="RefSeq" id="WP_022791211.1">
    <property type="nucleotide sequence ID" value="NZ_ATUU01000001.1"/>
</dbReference>
<dbReference type="STRING" id="1123500.GCA_000420365_00411"/>
<comment type="subcellular location">
    <subcellularLocation>
        <location evidence="1">Cell membrane</location>
        <topology evidence="1">Peripheral membrane protein</topology>
    </subcellularLocation>
</comment>
<keyword evidence="6" id="KW-0067">ATP-binding</keyword>
<keyword evidence="4" id="KW-1003">Cell membrane</keyword>
<evidence type="ECO:0000256" key="4">
    <source>
        <dbReference type="ARBA" id="ARBA00022475"/>
    </source>
</evidence>
<name>A0A0R2FZD6_9LACO</name>
<comment type="similarity">
    <text evidence="2">Belongs to the ABC transporter superfamily.</text>
</comment>
<dbReference type="PANTHER" id="PTHR43553:SF27">
    <property type="entry name" value="ENERGY-COUPLING FACTOR TRANSPORTER ATP-BINDING PROTEIN ECFA2"/>
    <property type="match status" value="1"/>
</dbReference>
<gene>
    <name evidence="10" type="ORF">IV68_GL000092</name>
</gene>
<evidence type="ECO:0000256" key="3">
    <source>
        <dbReference type="ARBA" id="ARBA00022448"/>
    </source>
</evidence>
<evidence type="ECO:0000256" key="1">
    <source>
        <dbReference type="ARBA" id="ARBA00004202"/>
    </source>
</evidence>
<dbReference type="GO" id="GO:0043190">
    <property type="term" value="C:ATP-binding cassette (ABC) transporter complex"/>
    <property type="evidence" value="ECO:0007669"/>
    <property type="project" value="TreeGrafter"/>
</dbReference>
<evidence type="ECO:0000256" key="7">
    <source>
        <dbReference type="ARBA" id="ARBA00022967"/>
    </source>
</evidence>
<keyword evidence="3" id="KW-0813">Transport</keyword>
<evidence type="ECO:0000256" key="6">
    <source>
        <dbReference type="ARBA" id="ARBA00022840"/>
    </source>
</evidence>
<feature type="domain" description="ABC transporter" evidence="9">
    <location>
        <begin position="252"/>
        <end position="472"/>
    </location>
</feature>
<dbReference type="CDD" id="cd03225">
    <property type="entry name" value="ABC_cobalt_CbiO_domain1"/>
    <property type="match status" value="2"/>
</dbReference>
<dbReference type="PANTHER" id="PTHR43553">
    <property type="entry name" value="HEAVY METAL TRANSPORTER"/>
    <property type="match status" value="1"/>
</dbReference>
<dbReference type="SMART" id="SM00382">
    <property type="entry name" value="AAA"/>
    <property type="match status" value="2"/>
</dbReference>
<dbReference type="EMBL" id="JQAX01000001">
    <property type="protein sequence ID" value="KRN33294.1"/>
    <property type="molecule type" value="Genomic_DNA"/>
</dbReference>
<evidence type="ECO:0000313" key="10">
    <source>
        <dbReference type="EMBL" id="KRN33294.1"/>
    </source>
</evidence>
<dbReference type="InterPro" id="IPR017871">
    <property type="entry name" value="ABC_transporter-like_CS"/>
</dbReference>
<dbReference type="GO" id="GO:0016887">
    <property type="term" value="F:ATP hydrolysis activity"/>
    <property type="evidence" value="ECO:0007669"/>
    <property type="project" value="InterPro"/>
</dbReference>
<proteinExistence type="inferred from homology"/>
<evidence type="ECO:0000259" key="9">
    <source>
        <dbReference type="PROSITE" id="PS50893"/>
    </source>
</evidence>
<dbReference type="InterPro" id="IPR015856">
    <property type="entry name" value="ABC_transpr_CbiO/EcfA_su"/>
</dbReference>
<dbReference type="AlphaFoldDB" id="A0A0R2FZD6"/>
<accession>A0A0R2FZD6</accession>
<dbReference type="InterPro" id="IPR003439">
    <property type="entry name" value="ABC_transporter-like_ATP-bd"/>
</dbReference>
<sequence length="472" mass="52267">METRLLAHDYTFSYQTGGQPELKHVFFNPDPGSFNLLVGPSGSGKSTLLKSLAGLLPPFGGEVLSGQVLLNGEAITTIAPFERAKRVAFLFQNPSRQFAMRTPIGQLTFALENIQLPANEITKRIEHAFTQLDIHQLAQRDLLTLSGGEKQKVALAATLALGSSYILLDEPFASVDQSSRSHLLTMLKELQTKAGKTIILTDHDLSGYRDLVDQLYQIDSKGQLISLNPKKLVNEAPTAGAFLNHYQATGPLDWQQLSITLGQRQLMKANDFTLAQNQLGLLSGDNGVGKSTFFNALTHQRPYQGLVNWQKKDSRRIAFKRWALTVGLVFQDASDQFVTLTLAEEIAFSKAHTRLPDYWTNQRIQAALTSLNLQPFQNHSLYQLSGGQQKKAQVLTMLIMGQPVLLFDEPLAGLDYDSIQALMRLIKATIQDNHLSGLMISHQRAGLANFVDYELNLKHANLTLNKGATNET</sequence>
<dbReference type="PROSITE" id="PS50893">
    <property type="entry name" value="ABC_TRANSPORTER_2"/>
    <property type="match status" value="2"/>
</dbReference>
<dbReference type="OrthoDB" id="501320at2"/>
<keyword evidence="11" id="KW-1185">Reference proteome</keyword>
<dbReference type="Gene3D" id="3.40.50.300">
    <property type="entry name" value="P-loop containing nucleotide triphosphate hydrolases"/>
    <property type="match status" value="2"/>
</dbReference>
<evidence type="ECO:0000256" key="2">
    <source>
        <dbReference type="ARBA" id="ARBA00005417"/>
    </source>
</evidence>
<keyword evidence="8" id="KW-0472">Membrane</keyword>
<evidence type="ECO:0000313" key="11">
    <source>
        <dbReference type="Proteomes" id="UP000051296"/>
    </source>
</evidence>
<keyword evidence="5" id="KW-0547">Nucleotide-binding</keyword>
<comment type="caution">
    <text evidence="10">The sequence shown here is derived from an EMBL/GenBank/DDBJ whole genome shotgun (WGS) entry which is preliminary data.</text>
</comment>
<dbReference type="SUPFAM" id="SSF52540">
    <property type="entry name" value="P-loop containing nucleoside triphosphate hydrolases"/>
    <property type="match status" value="2"/>
</dbReference>
<evidence type="ECO:0000256" key="5">
    <source>
        <dbReference type="ARBA" id="ARBA00022741"/>
    </source>
</evidence>
<keyword evidence="7" id="KW-1278">Translocase</keyword>
<evidence type="ECO:0000256" key="8">
    <source>
        <dbReference type="ARBA" id="ARBA00023136"/>
    </source>
</evidence>
<dbReference type="InterPro" id="IPR027417">
    <property type="entry name" value="P-loop_NTPase"/>
</dbReference>
<feature type="domain" description="ABC transporter" evidence="9">
    <location>
        <begin position="5"/>
        <end position="245"/>
    </location>
</feature>
<dbReference type="Pfam" id="PF00005">
    <property type="entry name" value="ABC_tran"/>
    <property type="match status" value="2"/>
</dbReference>
<dbReference type="GO" id="GO:0005524">
    <property type="term" value="F:ATP binding"/>
    <property type="evidence" value="ECO:0007669"/>
    <property type="project" value="UniProtKB-KW"/>
</dbReference>
<organism evidence="10 11">
    <name type="scientific">Weissella halotolerans DSM 20190</name>
    <dbReference type="NCBI Taxonomy" id="1123500"/>
    <lineage>
        <taxon>Bacteria</taxon>
        <taxon>Bacillati</taxon>
        <taxon>Bacillota</taxon>
        <taxon>Bacilli</taxon>
        <taxon>Lactobacillales</taxon>
        <taxon>Lactobacillaceae</taxon>
        <taxon>Weissella</taxon>
    </lineage>
</organism>
<protein>
    <submittedName>
        <fullName evidence="10">Abc superfamily atp binding cassette transporter, abc protein</fullName>
    </submittedName>
</protein>
<reference evidence="10 11" key="1">
    <citation type="journal article" date="2015" name="Genome Announc.">
        <title>Expanding the biotechnology potential of lactobacilli through comparative genomics of 213 strains and associated genera.</title>
        <authorList>
            <person name="Sun Z."/>
            <person name="Harris H.M."/>
            <person name="McCann A."/>
            <person name="Guo C."/>
            <person name="Argimon S."/>
            <person name="Zhang W."/>
            <person name="Yang X."/>
            <person name="Jeffery I.B."/>
            <person name="Cooney J.C."/>
            <person name="Kagawa T.F."/>
            <person name="Liu W."/>
            <person name="Song Y."/>
            <person name="Salvetti E."/>
            <person name="Wrobel A."/>
            <person name="Rasinkangas P."/>
            <person name="Parkhill J."/>
            <person name="Rea M.C."/>
            <person name="O'Sullivan O."/>
            <person name="Ritari J."/>
            <person name="Douillard F.P."/>
            <person name="Paul Ross R."/>
            <person name="Yang R."/>
            <person name="Briner A.E."/>
            <person name="Felis G.E."/>
            <person name="de Vos W.M."/>
            <person name="Barrangou R."/>
            <person name="Klaenhammer T.R."/>
            <person name="Caufield P.W."/>
            <person name="Cui Y."/>
            <person name="Zhang H."/>
            <person name="O'Toole P.W."/>
        </authorList>
    </citation>
    <scope>NUCLEOTIDE SEQUENCE [LARGE SCALE GENOMIC DNA]</scope>
    <source>
        <strain evidence="10 11">DSM 20190</strain>
    </source>
</reference>
<dbReference type="PATRIC" id="fig|1123500.6.peg.90"/>